<organism evidence="11">
    <name type="scientific">marine metagenome</name>
    <dbReference type="NCBI Taxonomy" id="408172"/>
    <lineage>
        <taxon>unclassified sequences</taxon>
        <taxon>metagenomes</taxon>
        <taxon>ecological metagenomes</taxon>
    </lineage>
</organism>
<keyword evidence="1" id="KW-1003">Cell membrane</keyword>
<evidence type="ECO:0000256" key="9">
    <source>
        <dbReference type="ARBA" id="ARBA00023264"/>
    </source>
</evidence>
<dbReference type="PANTHER" id="PTHR30309">
    <property type="entry name" value="INNER MEMBRANE PROTEIN YGIH"/>
    <property type="match status" value="1"/>
</dbReference>
<keyword evidence="5 10" id="KW-1133">Transmembrane helix</keyword>
<dbReference type="GO" id="GO:0043772">
    <property type="term" value="F:acyl-phosphate glycerol-3-phosphate acyltransferase activity"/>
    <property type="evidence" value="ECO:0007669"/>
    <property type="project" value="InterPro"/>
</dbReference>
<keyword evidence="9" id="KW-1208">Phospholipid metabolism</keyword>
<keyword evidence="4 10" id="KW-0812">Transmembrane</keyword>
<evidence type="ECO:0000256" key="8">
    <source>
        <dbReference type="ARBA" id="ARBA00023209"/>
    </source>
</evidence>
<keyword evidence="6" id="KW-0443">Lipid metabolism</keyword>
<evidence type="ECO:0000256" key="1">
    <source>
        <dbReference type="ARBA" id="ARBA00022475"/>
    </source>
</evidence>
<evidence type="ECO:0000256" key="5">
    <source>
        <dbReference type="ARBA" id="ARBA00022989"/>
    </source>
</evidence>
<sequence>MEEYLTLILACLVSYIFGALPFAHRISRRKGIDIFSIGTGLAGASNVLKNVGRGSALIVLVFDITKGALAVIVSGMMGVEGPLILLPACAAIFGHWNSIFTRFKGGDGMAIAGGIAIALFGGIGFFALFVAGIASVLAQKLWVTSLTSIIFGYLAILFLTYIFDRDKDIAVGFTAVVLLILAHAMRGHARRRRIARQSE</sequence>
<keyword evidence="3" id="KW-0808">Transferase</keyword>
<evidence type="ECO:0000313" key="11">
    <source>
        <dbReference type="EMBL" id="SUZ47235.1"/>
    </source>
</evidence>
<evidence type="ECO:0000256" key="2">
    <source>
        <dbReference type="ARBA" id="ARBA00022516"/>
    </source>
</evidence>
<dbReference type="InterPro" id="IPR003811">
    <property type="entry name" value="G3P_acylTferase_PlsY"/>
</dbReference>
<dbReference type="GO" id="GO:0005886">
    <property type="term" value="C:plasma membrane"/>
    <property type="evidence" value="ECO:0007669"/>
    <property type="project" value="InterPro"/>
</dbReference>
<dbReference type="GO" id="GO:0008654">
    <property type="term" value="P:phospholipid biosynthetic process"/>
    <property type="evidence" value="ECO:0007669"/>
    <property type="project" value="UniProtKB-KW"/>
</dbReference>
<dbReference type="SMART" id="SM01207">
    <property type="entry name" value="G3P_acyltransf"/>
    <property type="match status" value="1"/>
</dbReference>
<evidence type="ECO:0000256" key="6">
    <source>
        <dbReference type="ARBA" id="ARBA00023098"/>
    </source>
</evidence>
<dbReference type="PANTHER" id="PTHR30309:SF0">
    <property type="entry name" value="GLYCEROL-3-PHOSPHATE ACYLTRANSFERASE-RELATED"/>
    <property type="match status" value="1"/>
</dbReference>
<reference evidence="11" key="1">
    <citation type="submission" date="2018-05" db="EMBL/GenBank/DDBJ databases">
        <authorList>
            <person name="Lanie J.A."/>
            <person name="Ng W.-L."/>
            <person name="Kazmierczak K.M."/>
            <person name="Andrzejewski T.M."/>
            <person name="Davidsen T.M."/>
            <person name="Wayne K.J."/>
            <person name="Tettelin H."/>
            <person name="Glass J.I."/>
            <person name="Rusch D."/>
            <person name="Podicherti R."/>
            <person name="Tsui H.-C.T."/>
            <person name="Winkler M.E."/>
        </authorList>
    </citation>
    <scope>NUCLEOTIDE SEQUENCE</scope>
</reference>
<accession>A0A381MYA5</accession>
<gene>
    <name evidence="11" type="ORF">METZ01_LOCUS89</name>
</gene>
<feature type="transmembrane region" description="Helical" evidence="10">
    <location>
        <begin position="141"/>
        <end position="163"/>
    </location>
</feature>
<name>A0A381MYA5_9ZZZZ</name>
<evidence type="ECO:0000256" key="7">
    <source>
        <dbReference type="ARBA" id="ARBA00023136"/>
    </source>
</evidence>
<evidence type="ECO:0000256" key="3">
    <source>
        <dbReference type="ARBA" id="ARBA00022679"/>
    </source>
</evidence>
<feature type="transmembrane region" description="Helical" evidence="10">
    <location>
        <begin position="169"/>
        <end position="186"/>
    </location>
</feature>
<evidence type="ECO:0000256" key="4">
    <source>
        <dbReference type="ARBA" id="ARBA00022692"/>
    </source>
</evidence>
<keyword evidence="2" id="KW-0444">Lipid biosynthesis</keyword>
<keyword evidence="7 10" id="KW-0472">Membrane</keyword>
<dbReference type="Pfam" id="PF02660">
    <property type="entry name" value="G3P_acyltransf"/>
    <property type="match status" value="1"/>
</dbReference>
<evidence type="ECO:0000256" key="10">
    <source>
        <dbReference type="SAM" id="Phobius"/>
    </source>
</evidence>
<dbReference type="HAMAP" id="MF_01043">
    <property type="entry name" value="PlsY"/>
    <property type="match status" value="1"/>
</dbReference>
<keyword evidence="8" id="KW-0594">Phospholipid biosynthesis</keyword>
<feature type="transmembrane region" description="Helical" evidence="10">
    <location>
        <begin position="109"/>
        <end position="134"/>
    </location>
</feature>
<protein>
    <submittedName>
        <fullName evidence="11">Uncharacterized protein</fullName>
    </submittedName>
</protein>
<dbReference type="EMBL" id="UINC01000006">
    <property type="protein sequence ID" value="SUZ47235.1"/>
    <property type="molecule type" value="Genomic_DNA"/>
</dbReference>
<proteinExistence type="inferred from homology"/>
<dbReference type="AlphaFoldDB" id="A0A381MYA5"/>
<feature type="transmembrane region" description="Helical" evidence="10">
    <location>
        <begin position="6"/>
        <end position="24"/>
    </location>
</feature>